<accession>A0A8J1UGW7</accession>
<organism evidence="1 2">
    <name type="scientific">Owenia fusiformis</name>
    <name type="common">Polychaete worm</name>
    <dbReference type="NCBI Taxonomy" id="6347"/>
    <lineage>
        <taxon>Eukaryota</taxon>
        <taxon>Metazoa</taxon>
        <taxon>Spiralia</taxon>
        <taxon>Lophotrochozoa</taxon>
        <taxon>Annelida</taxon>
        <taxon>Polychaeta</taxon>
        <taxon>Sedentaria</taxon>
        <taxon>Canalipalpata</taxon>
        <taxon>Sabellida</taxon>
        <taxon>Oweniida</taxon>
        <taxon>Oweniidae</taxon>
        <taxon>Owenia</taxon>
    </lineage>
</organism>
<gene>
    <name evidence="1" type="ORF">OFUS_LOCUS13665</name>
</gene>
<dbReference type="Gene3D" id="3.40.50.10140">
    <property type="entry name" value="Toll/interleukin-1 receptor homology (TIR) domain"/>
    <property type="match status" value="1"/>
</dbReference>
<dbReference type="InterPro" id="IPR011989">
    <property type="entry name" value="ARM-like"/>
</dbReference>
<reference evidence="1" key="1">
    <citation type="submission" date="2022-03" db="EMBL/GenBank/DDBJ databases">
        <authorList>
            <person name="Martin C."/>
        </authorList>
    </citation>
    <scope>NUCLEOTIDE SEQUENCE</scope>
</reference>
<dbReference type="EMBL" id="CAIIXF020000007">
    <property type="protein sequence ID" value="CAH1788063.1"/>
    <property type="molecule type" value="Genomic_DNA"/>
</dbReference>
<dbReference type="SMART" id="SM00185">
    <property type="entry name" value="ARM"/>
    <property type="match status" value="3"/>
</dbReference>
<dbReference type="Proteomes" id="UP000749559">
    <property type="component" value="Unassembled WGS sequence"/>
</dbReference>
<dbReference type="Pfam" id="PF13676">
    <property type="entry name" value="TIR_2"/>
    <property type="match status" value="1"/>
</dbReference>
<dbReference type="SUPFAM" id="SSF47769">
    <property type="entry name" value="SAM/Pointed domain"/>
    <property type="match status" value="1"/>
</dbReference>
<protein>
    <submittedName>
        <fullName evidence="1">Uncharacterized protein</fullName>
    </submittedName>
</protein>
<keyword evidence="2" id="KW-1185">Reference proteome</keyword>
<dbReference type="PANTHER" id="PTHR46270:SF2">
    <property type="entry name" value="TIR DOMAIN-CONTAINING PROTEIN"/>
    <property type="match status" value="1"/>
</dbReference>
<dbReference type="SUPFAM" id="SSF48371">
    <property type="entry name" value="ARM repeat"/>
    <property type="match status" value="1"/>
</dbReference>
<evidence type="ECO:0000313" key="1">
    <source>
        <dbReference type="EMBL" id="CAH1788063.1"/>
    </source>
</evidence>
<dbReference type="InterPro" id="IPR016024">
    <property type="entry name" value="ARM-type_fold"/>
</dbReference>
<dbReference type="PANTHER" id="PTHR46270">
    <property type="entry name" value="ARMADILLO-TYPE FOLD-RELATED"/>
    <property type="match status" value="1"/>
</dbReference>
<dbReference type="InterPro" id="IPR035897">
    <property type="entry name" value="Toll_tir_struct_dom_sf"/>
</dbReference>
<dbReference type="GO" id="GO:0007165">
    <property type="term" value="P:signal transduction"/>
    <property type="evidence" value="ECO:0007669"/>
    <property type="project" value="InterPro"/>
</dbReference>
<sequence>MDSDEEDAISQTHGTLDSSLPFEELEYDLSQASEAECCTFAVELLDILKIQNDYNNENCLQALDTMKQMYNTVMPYIPSVCSELNSNRMPMQMLKQLKYFEHFNLLKNNKDEDEEEESMWTGYSNTLDILVNYSSPWNGGHDSLASGFAKSGVIKKLLSIITVEEYINSLDNELVKEVIQSCLITLYNVAIRPETRYTYRQNNAKDRIKPFTSDSDVHSGWRTVSSLLQAFILDEVDFKHLGTSRDTIFEVADKLKDAVDTYDRKANRFSTHELAFSLSALAVNDDNKKVILEAGAIPALVTMMEAGDDDEKKLAARAIWTMSFHEEIRHQIRGVDGCVTALEELSESWNSDVKRAALGALWEINEKGNDYPVDIENEQGHIMISYNWRQDKEKARKINTELKNRGYKTWIDIEQIKDSTLDAMAKGVEQSRIVIICYSEGYKDSPACQTEGSYAHSQKKEILFLKMQRDYKPDGWLGAMLGDKLFIDFSGKYPFEDKIKELVAYIKKTGMDSLMPVENEKNKLKGKPVKWDKTQVASWLTEIGLKANIGHFGSHDGKLLSRLASIRAEAPEHFYKCLKRDYGLDMMGRLKFVEALEEVFPIVEKQVQHKSRSCTML</sequence>
<dbReference type="Pfam" id="PF00514">
    <property type="entry name" value="Arm"/>
    <property type="match status" value="1"/>
</dbReference>
<dbReference type="Gene3D" id="1.25.10.10">
    <property type="entry name" value="Leucine-rich Repeat Variant"/>
    <property type="match status" value="1"/>
</dbReference>
<name>A0A8J1UGW7_OWEFU</name>
<evidence type="ECO:0000313" key="2">
    <source>
        <dbReference type="Proteomes" id="UP000749559"/>
    </source>
</evidence>
<dbReference type="OrthoDB" id="2148946at2759"/>
<comment type="caution">
    <text evidence="1">The sequence shown here is derived from an EMBL/GenBank/DDBJ whole genome shotgun (WGS) entry which is preliminary data.</text>
</comment>
<dbReference type="AlphaFoldDB" id="A0A8J1UGW7"/>
<proteinExistence type="predicted"/>
<dbReference type="InterPro" id="IPR013761">
    <property type="entry name" value="SAM/pointed_sf"/>
</dbReference>
<dbReference type="InterPro" id="IPR000157">
    <property type="entry name" value="TIR_dom"/>
</dbReference>
<dbReference type="InterPro" id="IPR000225">
    <property type="entry name" value="Armadillo"/>
</dbReference>
<dbReference type="SUPFAM" id="SSF52200">
    <property type="entry name" value="Toll/Interleukin receptor TIR domain"/>
    <property type="match status" value="1"/>
</dbReference>